<accession>A0A840SI18</accession>
<sequence>MSDEKIKPALYLIPVTLGDTAIDKVLPSYNTTIIRGIKDFIVENTKSARRFLAQTDSSLPIEDFNFTELNEHTDLKTISHFLDPLIKHKRPMGVISEAGCPAVADPGAAVVEMAQKKNLDVIPLVGPSSMIMAVMASGFNGQSFAFNGYLPVKPAERAQKIRQLEARACKENQTQLFIEAPYRNIKMFETILQSCRPDTRLCIACGITTEAEYIHTKTIAEWKKSEVPEINKIPAIFLIYK</sequence>
<dbReference type="Gene3D" id="3.40.1010.10">
    <property type="entry name" value="Cobalt-precorrin-4 Transmethylase, Domain 1"/>
    <property type="match status" value="1"/>
</dbReference>
<keyword evidence="1" id="KW-0808">Transferase</keyword>
<organism evidence="1 2">
    <name type="scientific">Treponema rectale</name>
    <dbReference type="NCBI Taxonomy" id="744512"/>
    <lineage>
        <taxon>Bacteria</taxon>
        <taxon>Pseudomonadati</taxon>
        <taxon>Spirochaetota</taxon>
        <taxon>Spirochaetia</taxon>
        <taxon>Spirochaetales</taxon>
        <taxon>Treponemataceae</taxon>
        <taxon>Treponema</taxon>
    </lineage>
</organism>
<keyword evidence="1" id="KW-0489">Methyltransferase</keyword>
<dbReference type="InterPro" id="IPR014776">
    <property type="entry name" value="4pyrrole_Mease_sub2"/>
</dbReference>
<dbReference type="EC" id="2.1.1.198" evidence="1"/>
<dbReference type="GO" id="GO:0032259">
    <property type="term" value="P:methylation"/>
    <property type="evidence" value="ECO:0007669"/>
    <property type="project" value="UniProtKB-KW"/>
</dbReference>
<dbReference type="InterPro" id="IPR008189">
    <property type="entry name" value="rRNA_ssu_MeTfrase_I"/>
</dbReference>
<protein>
    <submittedName>
        <fullName evidence="1">16S rRNA (Cytidine1402-2'-O)-methyltransferase</fullName>
        <ecNumber evidence="1">2.1.1.198</ecNumber>
    </submittedName>
</protein>
<dbReference type="InterPro" id="IPR014777">
    <property type="entry name" value="4pyrrole_Mease_sub1"/>
</dbReference>
<keyword evidence="2" id="KW-1185">Reference proteome</keyword>
<dbReference type="InterPro" id="IPR035996">
    <property type="entry name" value="4pyrrol_Methylase_sf"/>
</dbReference>
<evidence type="ECO:0000313" key="1">
    <source>
        <dbReference type="EMBL" id="MBB5219163.1"/>
    </source>
</evidence>
<dbReference type="RefSeq" id="WP_221266551.1">
    <property type="nucleotide sequence ID" value="NZ_JACHFR010000002.1"/>
</dbReference>
<dbReference type="SUPFAM" id="SSF53790">
    <property type="entry name" value="Tetrapyrrole methylase"/>
    <property type="match status" value="1"/>
</dbReference>
<comment type="caution">
    <text evidence="1">The sequence shown here is derived from an EMBL/GenBank/DDBJ whole genome shotgun (WGS) entry which is preliminary data.</text>
</comment>
<dbReference type="EMBL" id="JACHFR010000002">
    <property type="protein sequence ID" value="MBB5219163.1"/>
    <property type="molecule type" value="Genomic_DNA"/>
</dbReference>
<proteinExistence type="predicted"/>
<evidence type="ECO:0000313" key="2">
    <source>
        <dbReference type="Proteomes" id="UP000578697"/>
    </source>
</evidence>
<gene>
    <name evidence="1" type="ORF">HNP77_001532</name>
</gene>
<dbReference type="PIRSF" id="PIRSF005917">
    <property type="entry name" value="MTase_YraL"/>
    <property type="match status" value="1"/>
</dbReference>
<name>A0A840SI18_9SPIR</name>
<dbReference type="Proteomes" id="UP000578697">
    <property type="component" value="Unassembled WGS sequence"/>
</dbReference>
<dbReference type="Gene3D" id="3.30.950.10">
    <property type="entry name" value="Methyltransferase, Cobalt-precorrin-4 Transmethylase, Domain 2"/>
    <property type="match status" value="1"/>
</dbReference>
<dbReference type="AlphaFoldDB" id="A0A840SI18"/>
<dbReference type="PANTHER" id="PTHR46111:SF2">
    <property type="entry name" value="SAM-DEPENDENT METHYLTRANSFERASE"/>
    <property type="match status" value="1"/>
</dbReference>
<dbReference type="PANTHER" id="PTHR46111">
    <property type="entry name" value="RIBOSOMAL RNA SMALL SUBUNIT METHYLTRANSFERASE I"/>
    <property type="match status" value="1"/>
</dbReference>
<reference evidence="1 2" key="1">
    <citation type="submission" date="2020-08" db="EMBL/GenBank/DDBJ databases">
        <title>Genomic Encyclopedia of Type Strains, Phase IV (KMG-IV): sequencing the most valuable type-strain genomes for metagenomic binning, comparative biology and taxonomic classification.</title>
        <authorList>
            <person name="Goeker M."/>
        </authorList>
    </citation>
    <scope>NUCLEOTIDE SEQUENCE [LARGE SCALE GENOMIC DNA]</scope>
    <source>
        <strain evidence="1 2">DSM 103679</strain>
    </source>
</reference>
<dbReference type="CDD" id="cd11649">
    <property type="entry name" value="RsmI_like"/>
    <property type="match status" value="1"/>
</dbReference>
<dbReference type="GO" id="GO:0008168">
    <property type="term" value="F:methyltransferase activity"/>
    <property type="evidence" value="ECO:0007669"/>
    <property type="project" value="UniProtKB-KW"/>
</dbReference>